<gene>
    <name evidence="3" type="ORF">ARMSODRAFT_296236</name>
</gene>
<dbReference type="Proteomes" id="UP000218334">
    <property type="component" value="Unassembled WGS sequence"/>
</dbReference>
<name>A0A2H3B9V8_9AGAR</name>
<feature type="region of interest" description="Disordered" evidence="1">
    <location>
        <begin position="24"/>
        <end position="88"/>
    </location>
</feature>
<protein>
    <submittedName>
        <fullName evidence="3">Uncharacterized protein</fullName>
    </submittedName>
</protein>
<dbReference type="AlphaFoldDB" id="A0A2H3B9V8"/>
<sequence length="205" mass="22578">MTAHHKFLVIIFSLSLVLWTCKASPVKSGSPGTIDTSENTTPSAEDDGAVVQSPEISESPTEMQSPGGFDSGSPTEVDTDNETPATSQAPQYEYIGPLFVRLRVTMGSALFTKLVEQATDATMVALTKEAAMDRKHERFRGCTMFEYLYSENKGRVIAAKPTQPGQRSMTAYRKFRNEEKKLRLKAQFEIKKCARDALNRKGGAS</sequence>
<evidence type="ECO:0000256" key="1">
    <source>
        <dbReference type="SAM" id="MobiDB-lite"/>
    </source>
</evidence>
<feature type="compositionally biased region" description="Polar residues" evidence="1">
    <location>
        <begin position="30"/>
        <end position="43"/>
    </location>
</feature>
<reference evidence="4" key="1">
    <citation type="journal article" date="2017" name="Nat. Ecol. Evol.">
        <title>Genome expansion and lineage-specific genetic innovations in the forest pathogenic fungi Armillaria.</title>
        <authorList>
            <person name="Sipos G."/>
            <person name="Prasanna A.N."/>
            <person name="Walter M.C."/>
            <person name="O'Connor E."/>
            <person name="Balint B."/>
            <person name="Krizsan K."/>
            <person name="Kiss B."/>
            <person name="Hess J."/>
            <person name="Varga T."/>
            <person name="Slot J."/>
            <person name="Riley R."/>
            <person name="Boka B."/>
            <person name="Rigling D."/>
            <person name="Barry K."/>
            <person name="Lee J."/>
            <person name="Mihaltcheva S."/>
            <person name="LaButti K."/>
            <person name="Lipzen A."/>
            <person name="Waldron R."/>
            <person name="Moloney N.M."/>
            <person name="Sperisen C."/>
            <person name="Kredics L."/>
            <person name="Vagvoelgyi C."/>
            <person name="Patrignani A."/>
            <person name="Fitzpatrick D."/>
            <person name="Nagy I."/>
            <person name="Doyle S."/>
            <person name="Anderson J.B."/>
            <person name="Grigoriev I.V."/>
            <person name="Gueldener U."/>
            <person name="Muensterkoetter M."/>
            <person name="Nagy L.G."/>
        </authorList>
    </citation>
    <scope>NUCLEOTIDE SEQUENCE [LARGE SCALE GENOMIC DNA]</scope>
    <source>
        <strain evidence="4">28-4</strain>
    </source>
</reference>
<feature type="signal peptide" evidence="2">
    <location>
        <begin position="1"/>
        <end position="23"/>
    </location>
</feature>
<feature type="compositionally biased region" description="Polar residues" evidence="1">
    <location>
        <begin position="72"/>
        <end position="88"/>
    </location>
</feature>
<proteinExistence type="predicted"/>
<evidence type="ECO:0000313" key="4">
    <source>
        <dbReference type="Proteomes" id="UP000218334"/>
    </source>
</evidence>
<evidence type="ECO:0000313" key="3">
    <source>
        <dbReference type="EMBL" id="PBK67669.1"/>
    </source>
</evidence>
<feature type="chain" id="PRO_5013574665" evidence="2">
    <location>
        <begin position="24"/>
        <end position="205"/>
    </location>
</feature>
<organism evidence="3 4">
    <name type="scientific">Armillaria solidipes</name>
    <dbReference type="NCBI Taxonomy" id="1076256"/>
    <lineage>
        <taxon>Eukaryota</taxon>
        <taxon>Fungi</taxon>
        <taxon>Dikarya</taxon>
        <taxon>Basidiomycota</taxon>
        <taxon>Agaricomycotina</taxon>
        <taxon>Agaricomycetes</taxon>
        <taxon>Agaricomycetidae</taxon>
        <taxon>Agaricales</taxon>
        <taxon>Marasmiineae</taxon>
        <taxon>Physalacriaceae</taxon>
        <taxon>Armillaria</taxon>
    </lineage>
</organism>
<keyword evidence="4" id="KW-1185">Reference proteome</keyword>
<accession>A0A2H3B9V8</accession>
<keyword evidence="2" id="KW-0732">Signal</keyword>
<dbReference type="EMBL" id="KZ293435">
    <property type="protein sequence ID" value="PBK67669.1"/>
    <property type="molecule type" value="Genomic_DNA"/>
</dbReference>
<feature type="compositionally biased region" description="Polar residues" evidence="1">
    <location>
        <begin position="54"/>
        <end position="64"/>
    </location>
</feature>
<evidence type="ECO:0000256" key="2">
    <source>
        <dbReference type="SAM" id="SignalP"/>
    </source>
</evidence>